<evidence type="ECO:0000256" key="2">
    <source>
        <dbReference type="ARBA" id="ARBA00022448"/>
    </source>
</evidence>
<protein>
    <recommendedName>
        <fullName evidence="9">Ascorbate-specific PTS system EIIA component</fullName>
    </recommendedName>
    <alternativeName>
        <fullName evidence="10">Ascorbate-specific phosphotransferase enzyme IIA component</fullName>
    </alternativeName>
</protein>
<evidence type="ECO:0000313" key="13">
    <source>
        <dbReference type="EMBL" id="RHK06372.1"/>
    </source>
</evidence>
<keyword evidence="13" id="KW-0762">Sugar transport</keyword>
<name>A0A377MHQ6_ENTCA</name>
<keyword evidence="6" id="KW-0598">Phosphotransferase system</keyword>
<keyword evidence="4" id="KW-0597">Phosphoprotein</keyword>
<keyword evidence="7" id="KW-0418">Kinase</keyword>
<dbReference type="AlphaFoldDB" id="A0A377MHQ6"/>
<comment type="subcellular location">
    <subcellularLocation>
        <location evidence="1">Cytoplasm</location>
    </subcellularLocation>
</comment>
<reference evidence="13 14" key="1">
    <citation type="submission" date="2018-08" db="EMBL/GenBank/DDBJ databases">
        <title>A genome reference for cultivated species of the human gut microbiota.</title>
        <authorList>
            <person name="Zou Y."/>
            <person name="Xue W."/>
            <person name="Luo G."/>
        </authorList>
    </citation>
    <scope>NUCLEOTIDE SEQUENCE [LARGE SCALE GENOMIC DNA]</scope>
    <source>
        <strain evidence="13 14">AF48-16</strain>
    </source>
</reference>
<evidence type="ECO:0000256" key="10">
    <source>
        <dbReference type="ARBA" id="ARBA00042072"/>
    </source>
</evidence>
<evidence type="ECO:0000259" key="11">
    <source>
        <dbReference type="PROSITE" id="PS51094"/>
    </source>
</evidence>
<evidence type="ECO:0000313" key="15">
    <source>
        <dbReference type="Proteomes" id="UP001253851"/>
    </source>
</evidence>
<reference evidence="12 15" key="2">
    <citation type="submission" date="2023-03" db="EMBL/GenBank/DDBJ databases">
        <authorList>
            <person name="Shen W."/>
            <person name="Cai J."/>
        </authorList>
    </citation>
    <scope>NUCLEOTIDE SEQUENCE [LARGE SCALE GENOMIC DNA]</scope>
    <source>
        <strain evidence="12 15">B516</strain>
    </source>
</reference>
<evidence type="ECO:0000256" key="7">
    <source>
        <dbReference type="ARBA" id="ARBA00022777"/>
    </source>
</evidence>
<organism evidence="13 14">
    <name type="scientific">Enterococcus casseliflavus</name>
    <name type="common">Enterococcus flavescens</name>
    <dbReference type="NCBI Taxonomy" id="37734"/>
    <lineage>
        <taxon>Bacteria</taxon>
        <taxon>Bacillati</taxon>
        <taxon>Bacillota</taxon>
        <taxon>Bacilli</taxon>
        <taxon>Lactobacillales</taxon>
        <taxon>Enterococcaceae</taxon>
        <taxon>Enterococcus</taxon>
    </lineage>
</organism>
<evidence type="ECO:0000256" key="5">
    <source>
        <dbReference type="ARBA" id="ARBA00022679"/>
    </source>
</evidence>
<dbReference type="PROSITE" id="PS51094">
    <property type="entry name" value="PTS_EIIA_TYPE_2"/>
    <property type="match status" value="1"/>
</dbReference>
<comment type="caution">
    <text evidence="13">The sequence shown here is derived from an EMBL/GenBank/DDBJ whole genome shotgun (WGS) entry which is preliminary data.</text>
</comment>
<dbReference type="CDD" id="cd00211">
    <property type="entry name" value="PTS_IIA_fru"/>
    <property type="match status" value="1"/>
</dbReference>
<evidence type="ECO:0000256" key="3">
    <source>
        <dbReference type="ARBA" id="ARBA00022490"/>
    </source>
</evidence>
<dbReference type="PANTHER" id="PTHR36203:SF1">
    <property type="entry name" value="ASCORBATE-SPECIFIC PTS SYSTEM EIIA COMPONENT"/>
    <property type="match status" value="1"/>
</dbReference>
<evidence type="ECO:0000313" key="14">
    <source>
        <dbReference type="Proteomes" id="UP000286288"/>
    </source>
</evidence>
<accession>A0A377MHQ6</accession>
<dbReference type="InterPro" id="IPR051351">
    <property type="entry name" value="Ascorbate-PTS_EIIA_comp"/>
</dbReference>
<evidence type="ECO:0000256" key="9">
    <source>
        <dbReference type="ARBA" id="ARBA00041175"/>
    </source>
</evidence>
<dbReference type="SUPFAM" id="SSF55804">
    <property type="entry name" value="Phoshotransferase/anion transport protein"/>
    <property type="match status" value="1"/>
</dbReference>
<dbReference type="EMBL" id="QRMZ01000010">
    <property type="protein sequence ID" value="RHK06372.1"/>
    <property type="molecule type" value="Genomic_DNA"/>
</dbReference>
<evidence type="ECO:0000256" key="4">
    <source>
        <dbReference type="ARBA" id="ARBA00022553"/>
    </source>
</evidence>
<keyword evidence="3" id="KW-0963">Cytoplasm</keyword>
<dbReference type="GO" id="GO:0005737">
    <property type="term" value="C:cytoplasm"/>
    <property type="evidence" value="ECO:0007669"/>
    <property type="project" value="UniProtKB-SubCell"/>
</dbReference>
<proteinExistence type="predicted"/>
<dbReference type="Gene3D" id="3.40.930.10">
    <property type="entry name" value="Mannitol-specific EII, Chain A"/>
    <property type="match status" value="1"/>
</dbReference>
<sequence length="148" mass="16138">MQTTLLTKENILLQQDSTSWQEAIKKAAQPLLKNGSVTKQYVEAMVQSVLDAGPYIVLMPGFALAHARSEDGVCRLGLSAMTLNTPISFGSPNDPVKVIFCLAAIDPTSHLELMGELAEVLARDNIIDRLANVQTPEAFIKLLEETRS</sequence>
<feature type="domain" description="PTS EIIA type-2" evidence="11">
    <location>
        <begin position="4"/>
        <end position="146"/>
    </location>
</feature>
<dbReference type="Proteomes" id="UP000286288">
    <property type="component" value="Unassembled WGS sequence"/>
</dbReference>
<gene>
    <name evidence="13" type="ORF">DW084_08845</name>
    <name evidence="12" type="ORF">P7I34_14660</name>
</gene>
<dbReference type="EMBL" id="JARQDZ010000010">
    <property type="protein sequence ID" value="MDT2983912.1"/>
    <property type="molecule type" value="Genomic_DNA"/>
</dbReference>
<comment type="function">
    <text evidence="8">The phosphoenolpyruvate-dependent sugar phosphotransferase system (sugar PTS), a major carbohydrate active transport system, catalyzes the phosphorylation of incoming sugar substrates concomitantly with their translocation across the cell membrane. The enzyme II UlaABC PTS system is involved in ascorbate transport.</text>
</comment>
<evidence type="ECO:0000256" key="8">
    <source>
        <dbReference type="ARBA" id="ARBA00037387"/>
    </source>
</evidence>
<dbReference type="PANTHER" id="PTHR36203">
    <property type="entry name" value="ASCORBATE-SPECIFIC PTS SYSTEM EIIA COMPONENT"/>
    <property type="match status" value="1"/>
</dbReference>
<evidence type="ECO:0000256" key="6">
    <source>
        <dbReference type="ARBA" id="ARBA00022683"/>
    </source>
</evidence>
<keyword evidence="5" id="KW-0808">Transferase</keyword>
<dbReference type="InterPro" id="IPR016152">
    <property type="entry name" value="PTrfase/Anion_transptr"/>
</dbReference>
<dbReference type="InterPro" id="IPR002178">
    <property type="entry name" value="PTS_EIIA_type-2_dom"/>
</dbReference>
<keyword evidence="2" id="KW-0813">Transport</keyword>
<dbReference type="GO" id="GO:0009401">
    <property type="term" value="P:phosphoenolpyruvate-dependent sugar phosphotransferase system"/>
    <property type="evidence" value="ECO:0007669"/>
    <property type="project" value="UniProtKB-KW"/>
</dbReference>
<evidence type="ECO:0000313" key="12">
    <source>
        <dbReference type="EMBL" id="MDT2983912.1"/>
    </source>
</evidence>
<dbReference type="GO" id="GO:0016301">
    <property type="term" value="F:kinase activity"/>
    <property type="evidence" value="ECO:0007669"/>
    <property type="project" value="UniProtKB-KW"/>
</dbReference>
<dbReference type="Proteomes" id="UP001253851">
    <property type="component" value="Unassembled WGS sequence"/>
</dbReference>
<dbReference type="Pfam" id="PF00359">
    <property type="entry name" value="PTS_EIIA_2"/>
    <property type="match status" value="1"/>
</dbReference>
<dbReference type="RefSeq" id="WP_016610455.1">
    <property type="nucleotide sequence ID" value="NZ_BAAAXK010000039.1"/>
</dbReference>
<evidence type="ECO:0000256" key="1">
    <source>
        <dbReference type="ARBA" id="ARBA00004496"/>
    </source>
</evidence>